<dbReference type="InterPro" id="IPR003593">
    <property type="entry name" value="AAA+_ATPase"/>
</dbReference>
<evidence type="ECO:0000256" key="2">
    <source>
        <dbReference type="ARBA" id="ARBA00005417"/>
    </source>
</evidence>
<dbReference type="PROSITE" id="PS00211">
    <property type="entry name" value="ABC_TRANSPORTER_1"/>
    <property type="match status" value="1"/>
</dbReference>
<dbReference type="Pfam" id="PF00005">
    <property type="entry name" value="ABC_tran"/>
    <property type="match status" value="1"/>
</dbReference>
<dbReference type="SMART" id="SM00382">
    <property type="entry name" value="AAA"/>
    <property type="match status" value="1"/>
</dbReference>
<dbReference type="GO" id="GO:0015658">
    <property type="term" value="F:branched-chain amino acid transmembrane transporter activity"/>
    <property type="evidence" value="ECO:0007669"/>
    <property type="project" value="TreeGrafter"/>
</dbReference>
<dbReference type="RefSeq" id="WP_151664407.1">
    <property type="nucleotide sequence ID" value="NZ_WBWS01000039.1"/>
</dbReference>
<dbReference type="EMBL" id="WBWS01000039">
    <property type="protein sequence ID" value="KAB2759865.1"/>
    <property type="molecule type" value="Genomic_DNA"/>
</dbReference>
<dbReference type="GO" id="GO:0016887">
    <property type="term" value="F:ATP hydrolysis activity"/>
    <property type="evidence" value="ECO:0007669"/>
    <property type="project" value="InterPro"/>
</dbReference>
<evidence type="ECO:0000256" key="1">
    <source>
        <dbReference type="ARBA" id="ARBA00004533"/>
    </source>
</evidence>
<keyword evidence="5 8" id="KW-0067">ATP-binding</keyword>
<dbReference type="SUPFAM" id="SSF52540">
    <property type="entry name" value="P-loop containing nucleoside triphosphate hydrolases"/>
    <property type="match status" value="1"/>
</dbReference>
<organism evidence="8 9">
    <name type="scientific">Brucella anthropi</name>
    <name type="common">Ochrobactrum anthropi</name>
    <dbReference type="NCBI Taxonomy" id="529"/>
    <lineage>
        <taxon>Bacteria</taxon>
        <taxon>Pseudomonadati</taxon>
        <taxon>Pseudomonadota</taxon>
        <taxon>Alphaproteobacteria</taxon>
        <taxon>Hyphomicrobiales</taxon>
        <taxon>Brucellaceae</taxon>
        <taxon>Brucella/Ochrobactrum group</taxon>
        <taxon>Brucella</taxon>
    </lineage>
</organism>
<evidence type="ECO:0000259" key="7">
    <source>
        <dbReference type="PROSITE" id="PS50893"/>
    </source>
</evidence>
<evidence type="ECO:0000313" key="9">
    <source>
        <dbReference type="Proteomes" id="UP000481876"/>
    </source>
</evidence>
<feature type="domain" description="ABC transporter" evidence="7">
    <location>
        <begin position="5"/>
        <end position="234"/>
    </location>
</feature>
<evidence type="ECO:0000256" key="6">
    <source>
        <dbReference type="ARBA" id="ARBA00022970"/>
    </source>
</evidence>
<dbReference type="Gene3D" id="3.40.50.300">
    <property type="entry name" value="P-loop containing nucleotide triphosphate hydrolases"/>
    <property type="match status" value="1"/>
</dbReference>
<name>A0A6L3YYN3_BRUAN</name>
<evidence type="ECO:0000256" key="4">
    <source>
        <dbReference type="ARBA" id="ARBA00022741"/>
    </source>
</evidence>
<dbReference type="InterPro" id="IPR027417">
    <property type="entry name" value="P-loop_NTPase"/>
</dbReference>
<dbReference type="InterPro" id="IPR017871">
    <property type="entry name" value="ABC_transporter-like_CS"/>
</dbReference>
<dbReference type="PROSITE" id="PS50893">
    <property type="entry name" value="ABC_TRANSPORTER_2"/>
    <property type="match status" value="1"/>
</dbReference>
<dbReference type="PANTHER" id="PTHR43820:SF4">
    <property type="entry name" value="HIGH-AFFINITY BRANCHED-CHAIN AMINO ACID TRANSPORT ATP-BINDING PROTEIN LIVF"/>
    <property type="match status" value="1"/>
</dbReference>
<keyword evidence="3" id="KW-0813">Transport</keyword>
<comment type="subcellular location">
    <subcellularLocation>
        <location evidence="1">Cell inner membrane</location>
    </subcellularLocation>
</comment>
<keyword evidence="4" id="KW-0547">Nucleotide-binding</keyword>
<dbReference type="GO" id="GO:0015807">
    <property type="term" value="P:L-amino acid transport"/>
    <property type="evidence" value="ECO:0007669"/>
    <property type="project" value="TreeGrafter"/>
</dbReference>
<evidence type="ECO:0000313" key="8">
    <source>
        <dbReference type="EMBL" id="KAB2759865.1"/>
    </source>
</evidence>
<keyword evidence="6" id="KW-0029">Amino-acid transport</keyword>
<protein>
    <submittedName>
        <fullName evidence="8">ABC transporter ATP-binding protein</fullName>
    </submittedName>
</protein>
<dbReference type="CDD" id="cd03224">
    <property type="entry name" value="ABC_TM1139_LivF_branched"/>
    <property type="match status" value="1"/>
</dbReference>
<dbReference type="GO" id="GO:0005886">
    <property type="term" value="C:plasma membrane"/>
    <property type="evidence" value="ECO:0007669"/>
    <property type="project" value="UniProtKB-SubCell"/>
</dbReference>
<dbReference type="Proteomes" id="UP000481876">
    <property type="component" value="Unassembled WGS sequence"/>
</dbReference>
<dbReference type="GO" id="GO:0005524">
    <property type="term" value="F:ATP binding"/>
    <property type="evidence" value="ECO:0007669"/>
    <property type="project" value="UniProtKB-KW"/>
</dbReference>
<dbReference type="AlphaFoldDB" id="A0A6L3YYN3"/>
<gene>
    <name evidence="8" type="ORF">F9L04_24095</name>
</gene>
<evidence type="ECO:0000256" key="3">
    <source>
        <dbReference type="ARBA" id="ARBA00022448"/>
    </source>
</evidence>
<comment type="caution">
    <text evidence="8">The sequence shown here is derived from an EMBL/GenBank/DDBJ whole genome shotgun (WGS) entry which is preliminary data.</text>
</comment>
<sequence>MTRLLEVSDLNIFYGAFHAVRGVSFSCEEGEIVSIIGANGAGKSSTLKALIGQVPRSTGAIRFAGTDIGSLPTPERIAAGIALVPEGRRLFPSLSVEENLRVGGFADRKGGFDLNAIYELFPVLREKRRQAAIELSGGQQQMVSIGRALMMNPRLILFDEISLGLSPRIVREIYEHLPAIRARGVSMLIVEQDISRSLAIADRFICMLEGKVSLSGRPGDFSREAIADSYFGAHA</sequence>
<dbReference type="PANTHER" id="PTHR43820">
    <property type="entry name" value="HIGH-AFFINITY BRANCHED-CHAIN AMINO ACID TRANSPORT ATP-BINDING PROTEIN LIVF"/>
    <property type="match status" value="1"/>
</dbReference>
<evidence type="ECO:0000256" key="5">
    <source>
        <dbReference type="ARBA" id="ARBA00022840"/>
    </source>
</evidence>
<dbReference type="InterPro" id="IPR003439">
    <property type="entry name" value="ABC_transporter-like_ATP-bd"/>
</dbReference>
<comment type="similarity">
    <text evidence="2">Belongs to the ABC transporter superfamily.</text>
</comment>
<proteinExistence type="inferred from homology"/>
<reference evidence="8 9" key="1">
    <citation type="submission" date="2019-09" db="EMBL/GenBank/DDBJ databases">
        <title>Taxonomic organization of the family Brucellaceae based on a phylogenomic approach.</title>
        <authorList>
            <person name="Leclercq S."/>
            <person name="Cloeckaert A."/>
            <person name="Zygmunt M.S."/>
        </authorList>
    </citation>
    <scope>NUCLEOTIDE SEQUENCE [LARGE SCALE GENOMIC DNA]</scope>
    <source>
        <strain evidence="8 9">LMG 3313</strain>
    </source>
</reference>
<dbReference type="InterPro" id="IPR052156">
    <property type="entry name" value="BCAA_Transport_ATP-bd_LivF"/>
</dbReference>
<accession>A0A6L3YYN3</accession>